<keyword evidence="2" id="KW-1185">Reference proteome</keyword>
<evidence type="ECO:0000313" key="1">
    <source>
        <dbReference type="EMBL" id="VEL10065.1"/>
    </source>
</evidence>
<dbReference type="AlphaFoldDB" id="A0A3S5A8Q7"/>
<sequence>MPTNCLSPTRITTPTLLTARLVGPIEEGQRAVVLTLFQPLAPLQTTPTCSTDQLAICPACRGRPGKEVITQRSLDTSANMFFLLSP</sequence>
<reference evidence="1" key="1">
    <citation type="submission" date="2018-11" db="EMBL/GenBank/DDBJ databases">
        <authorList>
            <consortium name="Pathogen Informatics"/>
        </authorList>
    </citation>
    <scope>NUCLEOTIDE SEQUENCE</scope>
</reference>
<comment type="caution">
    <text evidence="1">The sequence shown here is derived from an EMBL/GenBank/DDBJ whole genome shotgun (WGS) entry which is preliminary data.</text>
</comment>
<proteinExistence type="predicted"/>
<gene>
    <name evidence="1" type="ORF">PXEA_LOCUS3505</name>
</gene>
<accession>A0A3S5A8Q7</accession>
<name>A0A3S5A8Q7_9PLAT</name>
<dbReference type="Proteomes" id="UP000784294">
    <property type="component" value="Unassembled WGS sequence"/>
</dbReference>
<organism evidence="1 2">
    <name type="scientific">Protopolystoma xenopodis</name>
    <dbReference type="NCBI Taxonomy" id="117903"/>
    <lineage>
        <taxon>Eukaryota</taxon>
        <taxon>Metazoa</taxon>
        <taxon>Spiralia</taxon>
        <taxon>Lophotrochozoa</taxon>
        <taxon>Platyhelminthes</taxon>
        <taxon>Monogenea</taxon>
        <taxon>Polyopisthocotylea</taxon>
        <taxon>Polystomatidea</taxon>
        <taxon>Polystomatidae</taxon>
        <taxon>Protopolystoma</taxon>
    </lineage>
</organism>
<dbReference type="EMBL" id="CAAALY010007935">
    <property type="protein sequence ID" value="VEL10065.1"/>
    <property type="molecule type" value="Genomic_DNA"/>
</dbReference>
<protein>
    <submittedName>
        <fullName evidence="1">Uncharacterized protein</fullName>
    </submittedName>
</protein>
<evidence type="ECO:0000313" key="2">
    <source>
        <dbReference type="Proteomes" id="UP000784294"/>
    </source>
</evidence>